<dbReference type="EMBL" id="SMLW01000618">
    <property type="protein sequence ID" value="MTI27249.1"/>
    <property type="molecule type" value="Genomic_DNA"/>
</dbReference>
<dbReference type="PANTHER" id="PTHR43465:SF2">
    <property type="entry name" value="DUF1680 DOMAIN PROTEIN (AFU_ORTHOLOGUE AFUA_1G08910)"/>
    <property type="match status" value="1"/>
</dbReference>
<comment type="caution">
    <text evidence="1">The sequence shown here is derived from an EMBL/GenBank/DDBJ whole genome shotgun (WGS) entry which is preliminary data.</text>
</comment>
<reference evidence="1 2" key="1">
    <citation type="submission" date="2019-02" db="EMBL/GenBank/DDBJ databases">
        <authorList>
            <person name="Goldberg S.R."/>
            <person name="Haltli B.A."/>
            <person name="Correa H."/>
            <person name="Russell K.G."/>
        </authorList>
    </citation>
    <scope>NUCLEOTIDE SEQUENCE [LARGE SCALE GENOMIC DNA]</scope>
    <source>
        <strain evidence="1 2">JCM 16186</strain>
    </source>
</reference>
<feature type="non-terminal residue" evidence="1">
    <location>
        <position position="112"/>
    </location>
</feature>
<dbReference type="GO" id="GO:0016787">
    <property type="term" value="F:hydrolase activity"/>
    <property type="evidence" value="ECO:0007669"/>
    <property type="project" value="UniProtKB-KW"/>
</dbReference>
<name>A0ABW9RSU7_9BACT</name>
<evidence type="ECO:0000313" key="2">
    <source>
        <dbReference type="Proteomes" id="UP000798808"/>
    </source>
</evidence>
<dbReference type="Proteomes" id="UP000798808">
    <property type="component" value="Unassembled WGS sequence"/>
</dbReference>
<organism evidence="1 2">
    <name type="scientific">Fulvivirga kasyanovii</name>
    <dbReference type="NCBI Taxonomy" id="396812"/>
    <lineage>
        <taxon>Bacteria</taxon>
        <taxon>Pseudomonadati</taxon>
        <taxon>Bacteroidota</taxon>
        <taxon>Cytophagia</taxon>
        <taxon>Cytophagales</taxon>
        <taxon>Fulvivirgaceae</taxon>
        <taxon>Fulvivirga</taxon>
    </lineage>
</organism>
<keyword evidence="2" id="KW-1185">Reference proteome</keyword>
<proteinExistence type="predicted"/>
<sequence>MKKVLFCFGFVWAMLFSQCREPERSIQGRAAEPGDEQHSGYLLQPVDIRHVKLEDDFWLPVIQKVQGKTIEYAINKCREEGRFDNFLIAGGRMDGEVKGAMPFDDTDVYKII</sequence>
<dbReference type="PANTHER" id="PTHR43465">
    <property type="entry name" value="DUF1680 DOMAIN PROTEIN (AFU_ORTHOLOGUE AFUA_1G08910)"/>
    <property type="match status" value="1"/>
</dbReference>
<protein>
    <submittedName>
        <fullName evidence="1">Glycoside hydrolase family 127 protein</fullName>
    </submittedName>
</protein>
<evidence type="ECO:0000313" key="1">
    <source>
        <dbReference type="EMBL" id="MTI27249.1"/>
    </source>
</evidence>
<dbReference type="InterPro" id="IPR049174">
    <property type="entry name" value="Beta-AFase-like"/>
</dbReference>
<accession>A0ABW9RSU7</accession>
<keyword evidence="1" id="KW-0378">Hydrolase</keyword>
<gene>
    <name evidence="1" type="ORF">E1163_20000</name>
</gene>